<keyword evidence="1" id="KW-0812">Transmembrane</keyword>
<evidence type="ECO:0000256" key="1">
    <source>
        <dbReference type="SAM" id="Phobius"/>
    </source>
</evidence>
<gene>
    <name evidence="2" type="ORF">C2G38_1116023</name>
</gene>
<reference evidence="2 3" key="1">
    <citation type="submission" date="2018-06" db="EMBL/GenBank/DDBJ databases">
        <title>Comparative genomics reveals the genomic features of Rhizophagus irregularis, R. cerebriforme, R. diaphanum and Gigaspora rosea, and their symbiotic lifestyle signature.</title>
        <authorList>
            <person name="Morin E."/>
            <person name="San Clemente H."/>
            <person name="Chen E.C.H."/>
            <person name="De La Providencia I."/>
            <person name="Hainaut M."/>
            <person name="Kuo A."/>
            <person name="Kohler A."/>
            <person name="Murat C."/>
            <person name="Tang N."/>
            <person name="Roy S."/>
            <person name="Loubradou J."/>
            <person name="Henrissat B."/>
            <person name="Grigoriev I.V."/>
            <person name="Corradi N."/>
            <person name="Roux C."/>
            <person name="Martin F.M."/>
        </authorList>
    </citation>
    <scope>NUCLEOTIDE SEQUENCE [LARGE SCALE GENOMIC DNA]</scope>
    <source>
        <strain evidence="2 3">DAOM 194757</strain>
    </source>
</reference>
<keyword evidence="1" id="KW-1133">Transmembrane helix</keyword>
<protein>
    <submittedName>
        <fullName evidence="2">Uncharacterized protein</fullName>
    </submittedName>
</protein>
<accession>A0A397W424</accession>
<dbReference type="EMBL" id="QKWP01000037">
    <property type="protein sequence ID" value="RIB29485.1"/>
    <property type="molecule type" value="Genomic_DNA"/>
</dbReference>
<name>A0A397W424_9GLOM</name>
<feature type="transmembrane region" description="Helical" evidence="1">
    <location>
        <begin position="27"/>
        <end position="45"/>
    </location>
</feature>
<keyword evidence="1" id="KW-0472">Membrane</keyword>
<organism evidence="2 3">
    <name type="scientific">Gigaspora rosea</name>
    <dbReference type="NCBI Taxonomy" id="44941"/>
    <lineage>
        <taxon>Eukaryota</taxon>
        <taxon>Fungi</taxon>
        <taxon>Fungi incertae sedis</taxon>
        <taxon>Mucoromycota</taxon>
        <taxon>Glomeromycotina</taxon>
        <taxon>Glomeromycetes</taxon>
        <taxon>Diversisporales</taxon>
        <taxon>Gigasporaceae</taxon>
        <taxon>Gigaspora</taxon>
    </lineage>
</organism>
<dbReference type="AlphaFoldDB" id="A0A397W424"/>
<feature type="transmembrane region" description="Helical" evidence="1">
    <location>
        <begin position="57"/>
        <end position="79"/>
    </location>
</feature>
<proteinExistence type="predicted"/>
<keyword evidence="3" id="KW-1185">Reference proteome</keyword>
<comment type="caution">
    <text evidence="2">The sequence shown here is derived from an EMBL/GenBank/DDBJ whole genome shotgun (WGS) entry which is preliminary data.</text>
</comment>
<sequence length="94" mass="11348">MIKAWILFFFYHPWIYVYTKLKAKNPVNQIIIILFPLIHMFKIFTTEKIHLGKVFSVIYPSAIFLIQCILFLGQLSFLCKLKFTKKYRKIIFIL</sequence>
<evidence type="ECO:0000313" key="3">
    <source>
        <dbReference type="Proteomes" id="UP000266673"/>
    </source>
</evidence>
<evidence type="ECO:0000313" key="2">
    <source>
        <dbReference type="EMBL" id="RIB29485.1"/>
    </source>
</evidence>
<dbReference type="Proteomes" id="UP000266673">
    <property type="component" value="Unassembled WGS sequence"/>
</dbReference>